<reference evidence="1 2" key="1">
    <citation type="submission" date="2020-12" db="EMBL/GenBank/DDBJ databases">
        <title>Sphingomonas sp.</title>
        <authorList>
            <person name="Kim M.K."/>
        </authorList>
    </citation>
    <scope>NUCLEOTIDE SEQUENCE [LARGE SCALE GENOMIC DNA]</scope>
    <source>
        <strain evidence="1 2">BT552</strain>
    </source>
</reference>
<dbReference type="RefSeq" id="WP_204198529.1">
    <property type="nucleotide sequence ID" value="NZ_JAFEMC010000002.1"/>
</dbReference>
<keyword evidence="2" id="KW-1185">Reference proteome</keyword>
<name>A0ABS2D675_9SPHN</name>
<protein>
    <submittedName>
        <fullName evidence="1">Uncharacterized protein</fullName>
    </submittedName>
</protein>
<gene>
    <name evidence="1" type="ORF">ILT43_08520</name>
</gene>
<proteinExistence type="predicted"/>
<dbReference type="Proteomes" id="UP000763641">
    <property type="component" value="Unassembled WGS sequence"/>
</dbReference>
<organism evidence="1 2">
    <name type="scientific">Sphingomonas longa</name>
    <dbReference type="NCBI Taxonomy" id="2778730"/>
    <lineage>
        <taxon>Bacteria</taxon>
        <taxon>Pseudomonadati</taxon>
        <taxon>Pseudomonadota</taxon>
        <taxon>Alphaproteobacteria</taxon>
        <taxon>Sphingomonadales</taxon>
        <taxon>Sphingomonadaceae</taxon>
        <taxon>Sphingomonas</taxon>
    </lineage>
</organism>
<evidence type="ECO:0000313" key="1">
    <source>
        <dbReference type="EMBL" id="MBM6576416.1"/>
    </source>
</evidence>
<sequence length="47" mass="5246">MLKHLKSSFVWQFAGGFVLGAVGLLAIQPAEATRELEHRFAPTHQVR</sequence>
<comment type="caution">
    <text evidence="1">The sequence shown here is derived from an EMBL/GenBank/DDBJ whole genome shotgun (WGS) entry which is preliminary data.</text>
</comment>
<evidence type="ECO:0000313" key="2">
    <source>
        <dbReference type="Proteomes" id="UP000763641"/>
    </source>
</evidence>
<accession>A0ABS2D675</accession>
<dbReference type="EMBL" id="JAFEMC010000002">
    <property type="protein sequence ID" value="MBM6576416.1"/>
    <property type="molecule type" value="Genomic_DNA"/>
</dbReference>